<dbReference type="CDD" id="cd22968">
    <property type="entry name" value="DD_EFCAB5"/>
    <property type="match status" value="1"/>
</dbReference>
<dbReference type="PROSITE" id="PS50222">
    <property type="entry name" value="EF_HAND_2"/>
    <property type="match status" value="2"/>
</dbReference>
<dbReference type="PANTHER" id="PTHR46788:SF1">
    <property type="entry name" value="EF-HAND CALCIUM-BINDING DOMAIN-CONTAINING PROTEIN 5"/>
    <property type="match status" value="1"/>
</dbReference>
<dbReference type="EnsemblMetazoa" id="XM_019997443.1">
    <property type="protein sequence ID" value="XP_019853002.1"/>
    <property type="gene ID" value="LOC105312982"/>
</dbReference>
<reference evidence="4" key="2">
    <citation type="submission" date="2017-05" db="UniProtKB">
        <authorList>
            <consortium name="EnsemblMetazoa"/>
        </authorList>
    </citation>
    <scope>IDENTIFICATION</scope>
</reference>
<evidence type="ECO:0000313" key="5">
    <source>
        <dbReference type="Proteomes" id="UP000007879"/>
    </source>
</evidence>
<keyword evidence="5" id="KW-1185">Reference proteome</keyword>
<evidence type="ECO:0000256" key="1">
    <source>
        <dbReference type="SAM" id="Coils"/>
    </source>
</evidence>
<dbReference type="InParanoid" id="A0A1X7UQB5"/>
<dbReference type="Gene3D" id="1.10.238.10">
    <property type="entry name" value="EF-hand"/>
    <property type="match status" value="1"/>
</dbReference>
<dbReference type="InterPro" id="IPR002048">
    <property type="entry name" value="EF_hand_dom"/>
</dbReference>
<feature type="domain" description="EF-hand" evidence="3">
    <location>
        <begin position="261"/>
        <end position="296"/>
    </location>
</feature>
<evidence type="ECO:0000259" key="3">
    <source>
        <dbReference type="PROSITE" id="PS50222"/>
    </source>
</evidence>
<dbReference type="EnsemblMetazoa" id="Aqu2.1.29856_001">
    <property type="protein sequence ID" value="Aqu2.1.29856_001"/>
    <property type="gene ID" value="Aqu2.1.29856"/>
</dbReference>
<evidence type="ECO:0000313" key="4">
    <source>
        <dbReference type="EnsemblMetazoa" id="Aqu2.1.29856_001"/>
    </source>
</evidence>
<dbReference type="Gene3D" id="3.30.450.40">
    <property type="match status" value="1"/>
</dbReference>
<accession>A0A1X7UQB5</accession>
<dbReference type="SUPFAM" id="SSF47473">
    <property type="entry name" value="EF-hand"/>
    <property type="match status" value="1"/>
</dbReference>
<protein>
    <recommendedName>
        <fullName evidence="3">EF-hand domain-containing protein</fullName>
    </recommendedName>
</protein>
<dbReference type="InterPro" id="IPR011992">
    <property type="entry name" value="EF-hand-dom_pair"/>
</dbReference>
<gene>
    <name evidence="4" type="primary">105312982</name>
</gene>
<feature type="region of interest" description="Disordered" evidence="2">
    <location>
        <begin position="307"/>
        <end position="394"/>
    </location>
</feature>
<dbReference type="SUPFAM" id="SSF55781">
    <property type="entry name" value="GAF domain-like"/>
    <property type="match status" value="1"/>
</dbReference>
<dbReference type="InterPro" id="IPR029016">
    <property type="entry name" value="GAF-like_dom_sf"/>
</dbReference>
<sequence length="1023" mass="117069">MAVSIDQRREKRGRETIMKVNLHELALELLARDWLKPESDPALLLYLTDKVLPVLVLSIEQLLVTVSRRGLEEEEGYREDFNPVNFLAEYLMRHNPRYPQVHRGPSGSRYYTGLKEVTAELRRIVIRQEKGLVERVKRDLKEKRENEEEEMRRRLLEEERRRDVIRGVYQIWQNGGILLAHQILQVTKDWVDGGNANSYKDTFDSLINDDSITLETTWTIDKLISMLQPVSLILASDDFNSYTDHLFICGKEKRQVEAKNRRKKMLKDAFHHCDEDKLGVIDRRQLMILFNIYYEHATDVHRETLTDPKTWPALEEETDSEPVEEWEREGSTVSDEDYQQFMTSPLHTNTTESESDHADTDFNTPKSHTHSAKSETQTSSIQKPVVLPSGPGEQWSPQHVDMSQFLQLCDLLLGDSEHTEIDGVETLSAFLRKNFHGDDYELSKGSEPVQQAMLLLRRAQKLSGLFSLWDTNCSGYLHIEELMAVLGHWNEFGSDECRKQMEASLETLGMIGNQVNKSQFISLLEMFTGDMNHNELKDFLELMQSSIKLTQEQKARNEYRLTLLNNIRKAGHTNINEALNEAVRSIQQDSRHHGGGRKASVCIGLLEKPLNSETVLHYKAASDDGAYHVLGKKLTQKEAPVSYSVVANKRPVCVPNVHKHGHVYFFIPEHSNEQEYQGSLVVSPIISIVNNKVVGTISVDCVLLSNKQKQAFEDHEISFYQGVGVCLGEVYQAAEARKRLVGAAEAGITWLLRRCPIIEKIDFYLTCPEENEDDQYSLQLALHSDQSLGGKIEQNDEILKRKENFFKEYLFHCVDTSESVSTEVYCSPHLCCPLRNESGCAVAVLDLTLTKRASHIDSQYNRDINKMIKLLTSAFQQAATNESEGQESVDVLFHKLLLSDLQKCMDKLDKRAFAEIRSYVEPPPTIHKIIKTIMMILYPNTVCDTWNQCRPYVSIDMLKSMSHFTPSIEGTATPQLPAILNILQEVSPKEVFHHGSLPTRYLYTWVSACTAILEHIHSNINNY</sequence>
<dbReference type="OrthoDB" id="199400at2759"/>
<name>A0A1X7UQB5_AMPQE</name>
<feature type="compositionally biased region" description="Acidic residues" evidence="2">
    <location>
        <begin position="314"/>
        <end position="327"/>
    </location>
</feature>
<feature type="domain" description="EF-hand" evidence="3">
    <location>
        <begin position="457"/>
        <end position="492"/>
    </location>
</feature>
<feature type="coiled-coil region" evidence="1">
    <location>
        <begin position="126"/>
        <end position="161"/>
    </location>
</feature>
<reference evidence="5" key="1">
    <citation type="journal article" date="2010" name="Nature">
        <title>The Amphimedon queenslandica genome and the evolution of animal complexity.</title>
        <authorList>
            <person name="Srivastava M."/>
            <person name="Simakov O."/>
            <person name="Chapman J."/>
            <person name="Fahey B."/>
            <person name="Gauthier M.E."/>
            <person name="Mitros T."/>
            <person name="Richards G.S."/>
            <person name="Conaco C."/>
            <person name="Dacre M."/>
            <person name="Hellsten U."/>
            <person name="Larroux C."/>
            <person name="Putnam N.H."/>
            <person name="Stanke M."/>
            <person name="Adamska M."/>
            <person name="Darling A."/>
            <person name="Degnan S.M."/>
            <person name="Oakley T.H."/>
            <person name="Plachetzki D.C."/>
            <person name="Zhai Y."/>
            <person name="Adamski M."/>
            <person name="Calcino A."/>
            <person name="Cummins S.F."/>
            <person name="Goodstein D.M."/>
            <person name="Harris C."/>
            <person name="Jackson D.J."/>
            <person name="Leys S.P."/>
            <person name="Shu S."/>
            <person name="Woodcroft B.J."/>
            <person name="Vervoort M."/>
            <person name="Kosik K.S."/>
            <person name="Manning G."/>
            <person name="Degnan B.M."/>
            <person name="Rokhsar D.S."/>
        </authorList>
    </citation>
    <scope>NUCLEOTIDE SEQUENCE [LARGE SCALE GENOMIC DNA]</scope>
</reference>
<organism evidence="4">
    <name type="scientific">Amphimedon queenslandica</name>
    <name type="common">Sponge</name>
    <dbReference type="NCBI Taxonomy" id="400682"/>
    <lineage>
        <taxon>Eukaryota</taxon>
        <taxon>Metazoa</taxon>
        <taxon>Porifera</taxon>
        <taxon>Demospongiae</taxon>
        <taxon>Heteroscleromorpha</taxon>
        <taxon>Haplosclerida</taxon>
        <taxon>Niphatidae</taxon>
        <taxon>Amphimedon</taxon>
    </lineage>
</organism>
<proteinExistence type="predicted"/>
<dbReference type="Gene3D" id="1.20.920.60">
    <property type="match status" value="1"/>
</dbReference>
<dbReference type="eggNOG" id="ENOG502R5M0">
    <property type="taxonomic scope" value="Eukaryota"/>
</dbReference>
<evidence type="ECO:0000256" key="2">
    <source>
        <dbReference type="SAM" id="MobiDB-lite"/>
    </source>
</evidence>
<dbReference type="KEGG" id="aqu:105312982"/>
<feature type="compositionally biased region" description="Polar residues" evidence="2">
    <location>
        <begin position="340"/>
        <end position="352"/>
    </location>
</feature>
<dbReference type="Proteomes" id="UP000007879">
    <property type="component" value="Unassembled WGS sequence"/>
</dbReference>
<dbReference type="PANTHER" id="PTHR46788">
    <property type="entry name" value="EF-HAND CALCIUM-BINDING DOMAIN-CONTAINING PROTEIN 5"/>
    <property type="match status" value="1"/>
</dbReference>
<dbReference type="AlphaFoldDB" id="A0A1X7UQB5"/>
<keyword evidence="1" id="KW-0175">Coiled coil</keyword>
<dbReference type="GO" id="GO:0005509">
    <property type="term" value="F:calcium ion binding"/>
    <property type="evidence" value="ECO:0007669"/>
    <property type="project" value="InterPro"/>
</dbReference>